<organism evidence="2">
    <name type="scientific">uncultured virus</name>
    <dbReference type="NCBI Taxonomy" id="340016"/>
    <lineage>
        <taxon>Viruses</taxon>
        <taxon>environmental samples</taxon>
    </lineage>
</organism>
<evidence type="ECO:0000313" key="2">
    <source>
        <dbReference type="EMBL" id="AUM61863.1"/>
    </source>
</evidence>
<feature type="region of interest" description="Disordered" evidence="1">
    <location>
        <begin position="1"/>
        <end position="31"/>
    </location>
</feature>
<sequence>MVYRRRTTTRKRPIRRKRTQRRKFTRNRRYNRSRITTTVSTGRSVIANRYLTKLVYGEAINLQSPGGGTAVQYYQFKLNDLFDPDLTGVGHQPRGFDQLTTLYQRYLVYGCKVIVEGKDTGTNANSTVLVVNAYPNNGVNNTPGNIIDALEDRMTYTKNIDVNNTFRFSKYYDMAHLWGATKSQLRNEENYSASTNTSPNKTSVVAIGIVASDGTVTALECTVTLVYYCAFYSPLELGQS</sequence>
<reference evidence="2" key="1">
    <citation type="submission" date="2017-01" db="EMBL/GenBank/DDBJ databases">
        <title>High-throughput sequencing uncovers low homogeneity in the biogeography of single-stranded DNA viruses.</title>
        <authorList>
            <person name="Pearson V.M."/>
            <person name="Rokyta D.R."/>
        </authorList>
    </citation>
    <scope>NUCLEOTIDE SEQUENCE</scope>
</reference>
<protein>
    <submittedName>
        <fullName evidence="2">Capsid</fullName>
    </submittedName>
</protein>
<name>A0A2K9LSM1_9VIRU</name>
<proteinExistence type="predicted"/>
<gene>
    <name evidence="2" type="primary">Cap</name>
</gene>
<dbReference type="EMBL" id="KY487898">
    <property type="protein sequence ID" value="AUM61863.1"/>
    <property type="molecule type" value="Genomic_DNA"/>
</dbReference>
<evidence type="ECO:0000256" key="1">
    <source>
        <dbReference type="SAM" id="MobiDB-lite"/>
    </source>
</evidence>
<accession>A0A2K9LSM1</accession>